<feature type="region of interest" description="Disordered" evidence="1">
    <location>
        <begin position="1"/>
        <end position="24"/>
    </location>
</feature>
<dbReference type="SMART" id="SM00849">
    <property type="entry name" value="Lactamase_B"/>
    <property type="match status" value="1"/>
</dbReference>
<comment type="caution">
    <text evidence="3">The sequence shown here is derived from an EMBL/GenBank/DDBJ whole genome shotgun (WGS) entry which is preliminary data.</text>
</comment>
<protein>
    <recommendedName>
        <fullName evidence="2">Metallo-beta-lactamase domain-containing protein</fullName>
    </recommendedName>
</protein>
<organism evidence="3 4">
    <name type="scientific">Microlunatus spumicola</name>
    <dbReference type="NCBI Taxonomy" id="81499"/>
    <lineage>
        <taxon>Bacteria</taxon>
        <taxon>Bacillati</taxon>
        <taxon>Actinomycetota</taxon>
        <taxon>Actinomycetes</taxon>
        <taxon>Propionibacteriales</taxon>
        <taxon>Propionibacteriaceae</taxon>
        <taxon>Microlunatus</taxon>
    </lineage>
</organism>
<dbReference type="PANTHER" id="PTHR42951">
    <property type="entry name" value="METALLO-BETA-LACTAMASE DOMAIN-CONTAINING"/>
    <property type="match status" value="1"/>
</dbReference>
<evidence type="ECO:0000256" key="1">
    <source>
        <dbReference type="SAM" id="MobiDB-lite"/>
    </source>
</evidence>
<evidence type="ECO:0000313" key="3">
    <source>
        <dbReference type="EMBL" id="GAA3559414.1"/>
    </source>
</evidence>
<gene>
    <name evidence="3" type="ORF">GCM10022197_13530</name>
</gene>
<dbReference type="InterPro" id="IPR001279">
    <property type="entry name" value="Metallo-B-lactamas"/>
</dbReference>
<evidence type="ECO:0000313" key="4">
    <source>
        <dbReference type="Proteomes" id="UP001500767"/>
    </source>
</evidence>
<evidence type="ECO:0000259" key="2">
    <source>
        <dbReference type="SMART" id="SM00849"/>
    </source>
</evidence>
<dbReference type="Gene3D" id="3.60.15.10">
    <property type="entry name" value="Ribonuclease Z/Hydroxyacylglutathione hydrolase-like"/>
    <property type="match status" value="1"/>
</dbReference>
<proteinExistence type="predicted"/>
<keyword evidence="4" id="KW-1185">Reference proteome</keyword>
<dbReference type="EMBL" id="BAAAYR010000001">
    <property type="protein sequence ID" value="GAA3559414.1"/>
    <property type="molecule type" value="Genomic_DNA"/>
</dbReference>
<sequence length="273" mass="27920">MTDPADPSTGPGPGEGAPDTGAFRLGPWEELAPSVWRAVAEPDAVNLVLVAGTGRALLVDTGSSPEQGRAVRAAVAEVTDVPLEVVVVTHAHRDHLLGLPAFADLVTVGHEDVPGPNRPIVLAAAFDLGGRRAEVAHLGRGHTGADLVVVLPGADLVVVGDLAESAAPPSLGPDSFLQEWPVTLDGVIGLMTGATRAVPGHGDPVDRPYVYEQRGRLAAVAGEVRRLAEAGVSAADAVEQGEWALPVATLEPGLAAAFAQLGPVTPRRTLPMA</sequence>
<accession>A0ABP6X1B3</accession>
<dbReference type="InterPro" id="IPR050855">
    <property type="entry name" value="NDM-1-like"/>
</dbReference>
<feature type="domain" description="Metallo-beta-lactamase" evidence="2">
    <location>
        <begin position="44"/>
        <end position="201"/>
    </location>
</feature>
<dbReference type="Pfam" id="PF00753">
    <property type="entry name" value="Lactamase_B"/>
    <property type="match status" value="1"/>
</dbReference>
<dbReference type="SUPFAM" id="SSF56281">
    <property type="entry name" value="Metallo-hydrolase/oxidoreductase"/>
    <property type="match status" value="1"/>
</dbReference>
<dbReference type="RefSeq" id="WP_204911670.1">
    <property type="nucleotide sequence ID" value="NZ_BAAAYR010000001.1"/>
</dbReference>
<reference evidence="4" key="1">
    <citation type="journal article" date="2019" name="Int. J. Syst. Evol. Microbiol.">
        <title>The Global Catalogue of Microorganisms (GCM) 10K type strain sequencing project: providing services to taxonomists for standard genome sequencing and annotation.</title>
        <authorList>
            <consortium name="The Broad Institute Genomics Platform"/>
            <consortium name="The Broad Institute Genome Sequencing Center for Infectious Disease"/>
            <person name="Wu L."/>
            <person name="Ma J."/>
        </authorList>
    </citation>
    <scope>NUCLEOTIDE SEQUENCE [LARGE SCALE GENOMIC DNA]</scope>
    <source>
        <strain evidence="4">JCM 16540</strain>
    </source>
</reference>
<dbReference type="Proteomes" id="UP001500767">
    <property type="component" value="Unassembled WGS sequence"/>
</dbReference>
<name>A0ABP6X1B3_9ACTN</name>
<dbReference type="PANTHER" id="PTHR42951:SF4">
    <property type="entry name" value="ACYL-COENZYME A THIOESTERASE MBLAC2"/>
    <property type="match status" value="1"/>
</dbReference>
<dbReference type="InterPro" id="IPR036866">
    <property type="entry name" value="RibonucZ/Hydroxyglut_hydro"/>
</dbReference>